<dbReference type="EMBL" id="RBXL01000001">
    <property type="protein sequence ID" value="RKT45361.1"/>
    <property type="molecule type" value="Genomic_DNA"/>
</dbReference>
<gene>
    <name evidence="3" type="ORF">BDD21_2807</name>
</gene>
<dbReference type="SUPFAM" id="SSF51905">
    <property type="entry name" value="FAD/NAD(P)-binding domain"/>
    <property type="match status" value="1"/>
</dbReference>
<protein>
    <recommendedName>
        <fullName evidence="2">FAD dependent oxidoreductase domain-containing protein</fullName>
    </recommendedName>
</protein>
<reference evidence="3 4" key="1">
    <citation type="submission" date="2018-10" db="EMBL/GenBank/DDBJ databases">
        <title>Genomic Encyclopedia of Archaeal and Bacterial Type Strains, Phase II (KMG-II): from individual species to whole genera.</title>
        <authorList>
            <person name="Goeker M."/>
        </authorList>
    </citation>
    <scope>NUCLEOTIDE SEQUENCE [LARGE SCALE GENOMIC DNA]</scope>
    <source>
        <strain evidence="3 4">DSM 235</strain>
    </source>
</reference>
<evidence type="ECO:0000256" key="1">
    <source>
        <dbReference type="ARBA" id="ARBA00023002"/>
    </source>
</evidence>
<dbReference type="InterPro" id="IPR028348">
    <property type="entry name" value="FAD-binding_protein"/>
</dbReference>
<dbReference type="Proteomes" id="UP000274556">
    <property type="component" value="Unassembled WGS sequence"/>
</dbReference>
<dbReference type="InterPro" id="IPR036188">
    <property type="entry name" value="FAD/NAD-bd_sf"/>
</dbReference>
<dbReference type="Pfam" id="PF01266">
    <property type="entry name" value="DAO"/>
    <property type="match status" value="1"/>
</dbReference>
<dbReference type="PANTHER" id="PTHR43106:SF1">
    <property type="entry name" value="DEHYDROGENASE-RELATED"/>
    <property type="match status" value="1"/>
</dbReference>
<organism evidence="3 4">
    <name type="scientific">Thiocapsa rosea</name>
    <dbReference type="NCBI Taxonomy" id="69360"/>
    <lineage>
        <taxon>Bacteria</taxon>
        <taxon>Pseudomonadati</taxon>
        <taxon>Pseudomonadota</taxon>
        <taxon>Gammaproteobacteria</taxon>
        <taxon>Chromatiales</taxon>
        <taxon>Chromatiaceae</taxon>
        <taxon>Thiocapsa</taxon>
    </lineage>
</organism>
<dbReference type="GO" id="GO:0016491">
    <property type="term" value="F:oxidoreductase activity"/>
    <property type="evidence" value="ECO:0007669"/>
    <property type="project" value="UniProtKB-KW"/>
</dbReference>
<dbReference type="Gene3D" id="3.30.9.10">
    <property type="entry name" value="D-Amino Acid Oxidase, subunit A, domain 2"/>
    <property type="match status" value="1"/>
</dbReference>
<evidence type="ECO:0000313" key="4">
    <source>
        <dbReference type="Proteomes" id="UP000274556"/>
    </source>
</evidence>
<proteinExistence type="predicted"/>
<evidence type="ECO:0000259" key="2">
    <source>
        <dbReference type="Pfam" id="PF01266"/>
    </source>
</evidence>
<feature type="domain" description="FAD dependent oxidoreductase" evidence="2">
    <location>
        <begin position="7"/>
        <end position="190"/>
    </location>
</feature>
<keyword evidence="4" id="KW-1185">Reference proteome</keyword>
<evidence type="ECO:0000313" key="3">
    <source>
        <dbReference type="EMBL" id="RKT45361.1"/>
    </source>
</evidence>
<dbReference type="OrthoDB" id="9772594at2"/>
<dbReference type="PIRSF" id="PIRSF038984">
    <property type="entry name" value="FAD_binding_protein"/>
    <property type="match status" value="1"/>
</dbReference>
<dbReference type="PRINTS" id="PR00411">
    <property type="entry name" value="PNDRDTASEI"/>
</dbReference>
<dbReference type="PRINTS" id="PR00368">
    <property type="entry name" value="FADPNR"/>
</dbReference>
<dbReference type="AlphaFoldDB" id="A0A495V7I5"/>
<accession>A0A495V7I5</accession>
<dbReference type="PANTHER" id="PTHR43106">
    <property type="entry name" value="DEHYDROGENASE-RELATED"/>
    <property type="match status" value="1"/>
</dbReference>
<dbReference type="InterPro" id="IPR006076">
    <property type="entry name" value="FAD-dep_OxRdtase"/>
</dbReference>
<dbReference type="Gene3D" id="3.50.50.60">
    <property type="entry name" value="FAD/NAD(P)-binding domain"/>
    <property type="match status" value="2"/>
</dbReference>
<sequence>MPAKAFDVVIIGAGPAGLFAAMRLAGKMKVLVIDRRPRPGGAGGYTDGKLNLSPHIGLDLAELGLSEEEATRRIEEVDRIFLHHGADPTLHGLDEGRIQWWLDRVSWVRRPASKDRWDIELVPVVQRHMGTDFAHRVTKAMADTVEQRGGILMLGTAVTEIRRETDGGFLIETAAGDFRAPNLICSPGREGAYWFREKARALGVRTGHGVIDIGCRVEIASAVYEEITDVLYDPKFIFCTPTHQDRTRTFCTNPGGHVRIEEHGDFRLVNGDALKASKTSNTNFAILNTVGMTEPLQDTTEMGQQVARFANFWGGGNSLVVQRWGDLMAGRRSKAQSFFSADLGFDKLMPTLPPGPGVTPGDISFAYPGRIVRNLQESIELLARVIPGVAHPSTTIYVPEIKFYDVRYPTSRELETDVPGLFVAGDGAGKSRGIVGAAVNGMMAAEGVLRRVGI</sequence>
<name>A0A495V7I5_9GAMM</name>
<dbReference type="RefSeq" id="WP_120797649.1">
    <property type="nucleotide sequence ID" value="NZ_RBXL01000001.1"/>
</dbReference>
<comment type="caution">
    <text evidence="3">The sequence shown here is derived from an EMBL/GenBank/DDBJ whole genome shotgun (WGS) entry which is preliminary data.</text>
</comment>
<keyword evidence="1" id="KW-0560">Oxidoreductase</keyword>